<evidence type="ECO:0000313" key="2">
    <source>
        <dbReference type="Proteomes" id="UP001292094"/>
    </source>
</evidence>
<evidence type="ECO:0000313" key="1">
    <source>
        <dbReference type="EMBL" id="KAK4316014.1"/>
    </source>
</evidence>
<proteinExistence type="predicted"/>
<keyword evidence="2" id="KW-1185">Reference proteome</keyword>
<evidence type="ECO:0008006" key="3">
    <source>
        <dbReference type="Google" id="ProtNLM"/>
    </source>
</evidence>
<dbReference type="Proteomes" id="UP001292094">
    <property type="component" value="Unassembled WGS sequence"/>
</dbReference>
<gene>
    <name evidence="1" type="ORF">Pmani_012798</name>
</gene>
<protein>
    <recommendedName>
        <fullName evidence="3">Nuclease HARBI1</fullName>
    </recommendedName>
</protein>
<dbReference type="AlphaFoldDB" id="A0AAE1PX78"/>
<organism evidence="1 2">
    <name type="scientific">Petrolisthes manimaculis</name>
    <dbReference type="NCBI Taxonomy" id="1843537"/>
    <lineage>
        <taxon>Eukaryota</taxon>
        <taxon>Metazoa</taxon>
        <taxon>Ecdysozoa</taxon>
        <taxon>Arthropoda</taxon>
        <taxon>Crustacea</taxon>
        <taxon>Multicrustacea</taxon>
        <taxon>Malacostraca</taxon>
        <taxon>Eumalacostraca</taxon>
        <taxon>Eucarida</taxon>
        <taxon>Decapoda</taxon>
        <taxon>Pleocyemata</taxon>
        <taxon>Anomura</taxon>
        <taxon>Galatheoidea</taxon>
        <taxon>Porcellanidae</taxon>
        <taxon>Petrolisthes</taxon>
    </lineage>
</organism>
<dbReference type="EMBL" id="JAWZYT010001055">
    <property type="protein sequence ID" value="KAK4316014.1"/>
    <property type="molecule type" value="Genomic_DNA"/>
</dbReference>
<reference evidence="1" key="1">
    <citation type="submission" date="2023-11" db="EMBL/GenBank/DDBJ databases">
        <title>Genome assemblies of two species of porcelain crab, Petrolisthes cinctipes and Petrolisthes manimaculis (Anomura: Porcellanidae).</title>
        <authorList>
            <person name="Angst P."/>
        </authorList>
    </citation>
    <scope>NUCLEOTIDE SEQUENCE</scope>
    <source>
        <strain evidence="1">PB745_02</strain>
        <tissue evidence="1">Gill</tissue>
    </source>
</reference>
<accession>A0AAE1PX78</accession>
<name>A0AAE1PX78_9EUCA</name>
<comment type="caution">
    <text evidence="1">The sequence shown here is derived from an EMBL/GenBank/DDBJ whole genome shotgun (WGS) entry which is preliminary data.</text>
</comment>
<sequence>MVPPSSQLTANMQNDHHWLQMRNMRRMEERVRVRLRRRIVPDRSNPFEDLAEEEFLLRFRLSKECVLNLLENITEQLPIAADARGCLIPQHLQVLIALRCMATGGHQLTISDCYGVSQTSVSKCLRTVTPTIAQMARDYVKMPTGLDVIRVMEGFRDIADTDSDEANADDDGADPEIEIANNNGAQQAERGRYIRAYF</sequence>